<protein>
    <submittedName>
        <fullName evidence="1">Uncharacterized protein</fullName>
    </submittedName>
</protein>
<reference evidence="1" key="1">
    <citation type="journal article" date="2014" name="Int. J. Syst. Evol. Microbiol.">
        <title>Complete genome sequence of Corynebacterium casei LMG S-19264T (=DSM 44701T), isolated from a smear-ripened cheese.</title>
        <authorList>
            <consortium name="US DOE Joint Genome Institute (JGI-PGF)"/>
            <person name="Walter F."/>
            <person name="Albersmeier A."/>
            <person name="Kalinowski J."/>
            <person name="Ruckert C."/>
        </authorList>
    </citation>
    <scope>NUCLEOTIDE SEQUENCE</scope>
    <source>
        <strain evidence="1">CGMCC 1.15958</strain>
    </source>
</reference>
<proteinExistence type="predicted"/>
<dbReference type="RefSeq" id="WP_188766109.1">
    <property type="nucleotide sequence ID" value="NZ_BMKK01000004.1"/>
</dbReference>
<sequence length="283" mass="31587">MKSIAFISILAFSLACQSKKGTTQKEVSTDTIATATTQNVDKTEEFITFGFSNENGDKILAFEDGISPRELTQTIDKNAEVTPIKFLKTQAGNEKGINLVAQNIDNCKGQLFSMLNGDKVNPNETVVLFNYNFAVNHKPVLLKKIETPILVDEKIKLLIAKDKNRKVKQAWEIAHLAERQKAYLVIFEPKKDSVLASLVIGGTSYIYRDYPAKYDAGSTWRVDDGGEFPNDAIKIIGAFMNNKNEIEIIIDWAGAEGANIEYAKSNKNKFETIKEASRYWGAM</sequence>
<reference evidence="1" key="2">
    <citation type="submission" date="2020-09" db="EMBL/GenBank/DDBJ databases">
        <authorList>
            <person name="Sun Q."/>
            <person name="Zhou Y."/>
        </authorList>
    </citation>
    <scope>NUCLEOTIDE SEQUENCE</scope>
    <source>
        <strain evidence="1">CGMCC 1.15958</strain>
    </source>
</reference>
<dbReference type="PROSITE" id="PS51257">
    <property type="entry name" value="PROKAR_LIPOPROTEIN"/>
    <property type="match status" value="1"/>
</dbReference>
<keyword evidence="2" id="KW-1185">Reference proteome</keyword>
<dbReference type="EMBL" id="BMKK01000004">
    <property type="protein sequence ID" value="GGD57346.1"/>
    <property type="molecule type" value="Genomic_DNA"/>
</dbReference>
<gene>
    <name evidence="1" type="ORF">GCM10011514_21790</name>
</gene>
<accession>A0A916YQS3</accession>
<evidence type="ECO:0000313" key="2">
    <source>
        <dbReference type="Proteomes" id="UP000609064"/>
    </source>
</evidence>
<comment type="caution">
    <text evidence="1">The sequence shown here is derived from an EMBL/GenBank/DDBJ whole genome shotgun (WGS) entry which is preliminary data.</text>
</comment>
<evidence type="ECO:0000313" key="1">
    <source>
        <dbReference type="EMBL" id="GGD57346.1"/>
    </source>
</evidence>
<dbReference type="Proteomes" id="UP000609064">
    <property type="component" value="Unassembled WGS sequence"/>
</dbReference>
<dbReference type="AlphaFoldDB" id="A0A916YQS3"/>
<organism evidence="1 2">
    <name type="scientific">Emticicia aquatilis</name>
    <dbReference type="NCBI Taxonomy" id="1537369"/>
    <lineage>
        <taxon>Bacteria</taxon>
        <taxon>Pseudomonadati</taxon>
        <taxon>Bacteroidota</taxon>
        <taxon>Cytophagia</taxon>
        <taxon>Cytophagales</taxon>
        <taxon>Leadbetterellaceae</taxon>
        <taxon>Emticicia</taxon>
    </lineage>
</organism>
<name>A0A916YQS3_9BACT</name>